<feature type="transmembrane region" description="Helical" evidence="7">
    <location>
        <begin position="7"/>
        <end position="25"/>
    </location>
</feature>
<comment type="caution">
    <text evidence="8">The sequence shown here is derived from an EMBL/GenBank/DDBJ whole genome shotgun (WGS) entry which is preliminary data.</text>
</comment>
<comment type="subcellular location">
    <subcellularLocation>
        <location evidence="1 6">Cell membrane</location>
        <topology evidence="1 6">Multi-pass membrane protein</topology>
    </subcellularLocation>
</comment>
<protein>
    <submittedName>
        <fullName evidence="8">SMR family transporter</fullName>
    </submittedName>
</protein>
<dbReference type="RefSeq" id="WP_284937805.1">
    <property type="nucleotide sequence ID" value="NZ_JANURM010000008.1"/>
</dbReference>
<dbReference type="Proteomes" id="UP001173801">
    <property type="component" value="Unassembled WGS sequence"/>
</dbReference>
<proteinExistence type="inferred from homology"/>
<evidence type="ECO:0000256" key="2">
    <source>
        <dbReference type="ARBA" id="ARBA00022475"/>
    </source>
</evidence>
<name>A0ABT7HRX1_9BACT</name>
<keyword evidence="4 7" id="KW-1133">Transmembrane helix</keyword>
<dbReference type="InterPro" id="IPR045324">
    <property type="entry name" value="Small_multidrug_res"/>
</dbReference>
<evidence type="ECO:0000256" key="4">
    <source>
        <dbReference type="ARBA" id="ARBA00022989"/>
    </source>
</evidence>
<dbReference type="EMBL" id="JANURM010000008">
    <property type="protein sequence ID" value="MDL0089149.1"/>
    <property type="molecule type" value="Genomic_DNA"/>
</dbReference>
<dbReference type="Pfam" id="PF00893">
    <property type="entry name" value="Multi_Drug_Res"/>
    <property type="match status" value="1"/>
</dbReference>
<keyword evidence="3 6" id="KW-0812">Transmembrane</keyword>
<keyword evidence="5 7" id="KW-0472">Membrane</keyword>
<reference evidence="8" key="2">
    <citation type="journal article" date="2023" name="Microorganisms">
        <title>Isolation and Genomic Characteristics of Cat-Borne Campylobacter felis sp. nov. and Sheep-Borne Campylobacter ovis sp. nov.</title>
        <authorList>
            <person name="Wang H."/>
            <person name="Li Y."/>
            <person name="Gu Y."/>
            <person name="Zhou G."/>
            <person name="Chen X."/>
            <person name="Zhang X."/>
            <person name="Shao Z."/>
            <person name="Zhang J."/>
            <person name="Zhang M."/>
        </authorList>
    </citation>
    <scope>NUCLEOTIDE SEQUENCE</scope>
    <source>
        <strain evidence="8">PS10</strain>
    </source>
</reference>
<feature type="transmembrane region" description="Helical" evidence="7">
    <location>
        <begin position="59"/>
        <end position="79"/>
    </location>
</feature>
<evidence type="ECO:0000313" key="8">
    <source>
        <dbReference type="EMBL" id="MDL0089149.1"/>
    </source>
</evidence>
<evidence type="ECO:0000313" key="9">
    <source>
        <dbReference type="Proteomes" id="UP001173801"/>
    </source>
</evidence>
<dbReference type="PANTHER" id="PTHR30561:SF7">
    <property type="entry name" value="GUANIDINIUM EFFLUX SYSTEM SUBUNIT GDNC-RELATED"/>
    <property type="match status" value="1"/>
</dbReference>
<feature type="transmembrane region" description="Helical" evidence="7">
    <location>
        <begin position="31"/>
        <end position="52"/>
    </location>
</feature>
<gene>
    <name evidence="8" type="ORF">NYG85_07210</name>
</gene>
<evidence type="ECO:0000256" key="3">
    <source>
        <dbReference type="ARBA" id="ARBA00022692"/>
    </source>
</evidence>
<evidence type="ECO:0000256" key="5">
    <source>
        <dbReference type="ARBA" id="ARBA00023136"/>
    </source>
</evidence>
<comment type="similarity">
    <text evidence="6">Belongs to the drug/metabolite transporter (DMT) superfamily. Small multidrug resistance (SMR) (TC 2.A.7.1) family.</text>
</comment>
<organism evidence="8 9">
    <name type="scientific">Campylobacter gastrosuis</name>
    <dbReference type="NCBI Taxonomy" id="2974576"/>
    <lineage>
        <taxon>Bacteria</taxon>
        <taxon>Pseudomonadati</taxon>
        <taxon>Campylobacterota</taxon>
        <taxon>Epsilonproteobacteria</taxon>
        <taxon>Campylobacterales</taxon>
        <taxon>Campylobacteraceae</taxon>
        <taxon>Campylobacter</taxon>
    </lineage>
</organism>
<keyword evidence="9" id="KW-1185">Reference proteome</keyword>
<reference evidence="8" key="1">
    <citation type="submission" date="2022-08" db="EMBL/GenBank/DDBJ databases">
        <authorList>
            <person name="Wang H."/>
        </authorList>
    </citation>
    <scope>NUCLEOTIDE SEQUENCE</scope>
    <source>
        <strain evidence="8">PS10</strain>
    </source>
</reference>
<sequence length="138" mass="14895">MSRANFSWILIIAGAVVEIFWVSGLKHADTPLLYGLTILGVIFSFSSMLIACKHIEVSVAYAVFVGLGAGGVVLSEMLFFNEPFLAIKVSLIAVLILAVIGLKFSSKENDDKATSKISKELGIDEIEADINEFIGVQK</sequence>
<evidence type="ECO:0000256" key="7">
    <source>
        <dbReference type="SAM" id="Phobius"/>
    </source>
</evidence>
<dbReference type="InterPro" id="IPR037185">
    <property type="entry name" value="EmrE-like"/>
</dbReference>
<feature type="transmembrane region" description="Helical" evidence="7">
    <location>
        <begin position="85"/>
        <end position="102"/>
    </location>
</feature>
<evidence type="ECO:0000256" key="6">
    <source>
        <dbReference type="RuleBase" id="RU003942"/>
    </source>
</evidence>
<keyword evidence="2" id="KW-1003">Cell membrane</keyword>
<dbReference type="PANTHER" id="PTHR30561">
    <property type="entry name" value="SMR FAMILY PROTON-DEPENDENT DRUG EFFLUX TRANSPORTER SUGE"/>
    <property type="match status" value="1"/>
</dbReference>
<dbReference type="SUPFAM" id="SSF103481">
    <property type="entry name" value="Multidrug resistance efflux transporter EmrE"/>
    <property type="match status" value="1"/>
</dbReference>
<accession>A0ABT7HRX1</accession>
<dbReference type="Gene3D" id="1.10.3730.20">
    <property type="match status" value="1"/>
</dbReference>
<evidence type="ECO:0000256" key="1">
    <source>
        <dbReference type="ARBA" id="ARBA00004651"/>
    </source>
</evidence>
<dbReference type="InterPro" id="IPR000390">
    <property type="entry name" value="Small_drug/metabolite_transptr"/>
</dbReference>